<feature type="domain" description="F-box" evidence="1">
    <location>
        <begin position="13"/>
        <end position="44"/>
    </location>
</feature>
<accession>A0A2U1K906</accession>
<dbReference type="EMBL" id="PKPP01032485">
    <property type="protein sequence ID" value="PWA16814.1"/>
    <property type="molecule type" value="Genomic_DNA"/>
</dbReference>
<gene>
    <name evidence="2" type="ORF">CTI12_AA630450</name>
</gene>
<organism evidence="2 3">
    <name type="scientific">Artemisia annua</name>
    <name type="common">Sweet wormwood</name>
    <dbReference type="NCBI Taxonomy" id="35608"/>
    <lineage>
        <taxon>Eukaryota</taxon>
        <taxon>Viridiplantae</taxon>
        <taxon>Streptophyta</taxon>
        <taxon>Embryophyta</taxon>
        <taxon>Tracheophyta</taxon>
        <taxon>Spermatophyta</taxon>
        <taxon>Magnoliopsida</taxon>
        <taxon>eudicotyledons</taxon>
        <taxon>Gunneridae</taxon>
        <taxon>Pentapetalae</taxon>
        <taxon>asterids</taxon>
        <taxon>campanulids</taxon>
        <taxon>Asterales</taxon>
        <taxon>Asteraceae</taxon>
        <taxon>Asteroideae</taxon>
        <taxon>Anthemideae</taxon>
        <taxon>Artemisiinae</taxon>
        <taxon>Artemisia</taxon>
    </lineage>
</organism>
<evidence type="ECO:0000313" key="3">
    <source>
        <dbReference type="Proteomes" id="UP000245207"/>
    </source>
</evidence>
<protein>
    <submittedName>
        <fullName evidence="2">F-box associated interaction domain-containing protein</fullName>
    </submittedName>
</protein>
<name>A0A2U1K906_ARTAN</name>
<dbReference type="InterPro" id="IPR050796">
    <property type="entry name" value="SCF_F-box_component"/>
</dbReference>
<sequence>MASMTIIPQDIITTHILCRLPAKSVGRFRCVSKEWLSLLSEPRFIQTHQKTLNRYHCIFWSNDRSLYSVPFNDHEAVSTLTKLDSGFYQIISILGSVNGLVLASTHKKMHHYYTLCVLNPTTKDYVELPSLKTNTWKQLSDSPYVDVNYDGPSGDICVIEIWANSLFANGFLHWICNIHSKPVIVAFSLADEKLNELPPPNLSNEVDILSDDDTTLVALGEKLAIFNEVKGDVWLMNEYGVFCKCLCGKPHLTQIQQIQIEIIKSMDDICLDQSIGLKNSLKLRAFHISEGSIMIVFFPSNHCPGTNSTNELKFVLKVNQVANHKGFMPLW</sequence>
<dbReference type="Proteomes" id="UP000245207">
    <property type="component" value="Unassembled WGS sequence"/>
</dbReference>
<dbReference type="InterPro" id="IPR001810">
    <property type="entry name" value="F-box_dom"/>
</dbReference>
<dbReference type="PANTHER" id="PTHR31672:SF13">
    <property type="entry name" value="F-BOX PROTEIN CPR30-LIKE"/>
    <property type="match status" value="1"/>
</dbReference>
<dbReference type="Pfam" id="PF00646">
    <property type="entry name" value="F-box"/>
    <property type="match status" value="1"/>
</dbReference>
<dbReference type="STRING" id="35608.A0A2U1K906"/>
<proteinExistence type="predicted"/>
<dbReference type="OrthoDB" id="591557at2759"/>
<evidence type="ECO:0000259" key="1">
    <source>
        <dbReference type="Pfam" id="PF00646"/>
    </source>
</evidence>
<evidence type="ECO:0000313" key="2">
    <source>
        <dbReference type="EMBL" id="PWA16814.1"/>
    </source>
</evidence>
<keyword evidence="3" id="KW-1185">Reference proteome</keyword>
<dbReference type="InterPro" id="IPR036047">
    <property type="entry name" value="F-box-like_dom_sf"/>
</dbReference>
<dbReference type="CDD" id="cd22157">
    <property type="entry name" value="F-box_AtFBW1-like"/>
    <property type="match status" value="1"/>
</dbReference>
<comment type="caution">
    <text evidence="2">The sequence shown here is derived from an EMBL/GenBank/DDBJ whole genome shotgun (WGS) entry which is preliminary data.</text>
</comment>
<dbReference type="SUPFAM" id="SSF81383">
    <property type="entry name" value="F-box domain"/>
    <property type="match status" value="1"/>
</dbReference>
<dbReference type="AlphaFoldDB" id="A0A2U1K906"/>
<reference evidence="2 3" key="1">
    <citation type="journal article" date="2018" name="Mol. Plant">
        <title>The genome of Artemisia annua provides insight into the evolution of Asteraceae family and artemisinin biosynthesis.</title>
        <authorList>
            <person name="Shen Q."/>
            <person name="Zhang L."/>
            <person name="Liao Z."/>
            <person name="Wang S."/>
            <person name="Yan T."/>
            <person name="Shi P."/>
            <person name="Liu M."/>
            <person name="Fu X."/>
            <person name="Pan Q."/>
            <person name="Wang Y."/>
            <person name="Lv Z."/>
            <person name="Lu X."/>
            <person name="Zhang F."/>
            <person name="Jiang W."/>
            <person name="Ma Y."/>
            <person name="Chen M."/>
            <person name="Hao X."/>
            <person name="Li L."/>
            <person name="Tang Y."/>
            <person name="Lv G."/>
            <person name="Zhou Y."/>
            <person name="Sun X."/>
            <person name="Brodelius P.E."/>
            <person name="Rose J.K.C."/>
            <person name="Tang K."/>
        </authorList>
    </citation>
    <scope>NUCLEOTIDE SEQUENCE [LARGE SCALE GENOMIC DNA]</scope>
    <source>
        <strain evidence="3">cv. Huhao1</strain>
        <tissue evidence="2">Leaf</tissue>
    </source>
</reference>
<dbReference type="PANTHER" id="PTHR31672">
    <property type="entry name" value="BNACNNG10540D PROTEIN"/>
    <property type="match status" value="1"/>
</dbReference>